<feature type="transmembrane region" description="Helical" evidence="1">
    <location>
        <begin position="126"/>
        <end position="144"/>
    </location>
</feature>
<dbReference type="PANTHER" id="PTHR11328:SF24">
    <property type="entry name" value="MAJOR FACILITATOR SUPERFAMILY (MFS) PROFILE DOMAIN-CONTAINING PROTEIN"/>
    <property type="match status" value="1"/>
</dbReference>
<dbReference type="GO" id="GO:0005886">
    <property type="term" value="C:plasma membrane"/>
    <property type="evidence" value="ECO:0007669"/>
    <property type="project" value="TreeGrafter"/>
</dbReference>
<dbReference type="GO" id="GO:0008643">
    <property type="term" value="P:carbohydrate transport"/>
    <property type="evidence" value="ECO:0007669"/>
    <property type="project" value="InterPro"/>
</dbReference>
<dbReference type="SUPFAM" id="SSF103473">
    <property type="entry name" value="MFS general substrate transporter"/>
    <property type="match status" value="1"/>
</dbReference>
<dbReference type="GO" id="GO:0015293">
    <property type="term" value="F:symporter activity"/>
    <property type="evidence" value="ECO:0007669"/>
    <property type="project" value="InterPro"/>
</dbReference>
<feature type="transmembrane region" description="Helical" evidence="1">
    <location>
        <begin position="156"/>
        <end position="179"/>
    </location>
</feature>
<dbReference type="PANTHER" id="PTHR11328">
    <property type="entry name" value="MAJOR FACILITATOR SUPERFAMILY DOMAIN-CONTAINING PROTEIN"/>
    <property type="match status" value="1"/>
</dbReference>
<dbReference type="InterPro" id="IPR039672">
    <property type="entry name" value="MFS_2"/>
</dbReference>
<keyword evidence="1" id="KW-0472">Membrane</keyword>
<dbReference type="EMBL" id="VSSQ01006305">
    <property type="protein sequence ID" value="MPM32232.1"/>
    <property type="molecule type" value="Genomic_DNA"/>
</dbReference>
<sequence length="201" mass="21560">MNAYLYADYFKSSKTLAVAGILGTVGTLMLAPFAQKIASRFGKKESATVALFFSAIVYAILYFIHTDNVMVFLPMAFLASLGMNYFNVVIWAFITDIIDYQEVKTGTADSGTVYAVYSFSRKLGQALAGGLGGFALAAIGYASAAATQEAAVLDSIYDVATLVPAIGYTCVALCLWFIYPLTKAKVAENVAILSERRKAAK</sequence>
<feature type="transmembrane region" description="Helical" evidence="1">
    <location>
        <begin position="71"/>
        <end position="94"/>
    </location>
</feature>
<dbReference type="Pfam" id="PF13347">
    <property type="entry name" value="MFS_2"/>
    <property type="match status" value="1"/>
</dbReference>
<reference evidence="2" key="1">
    <citation type="submission" date="2019-08" db="EMBL/GenBank/DDBJ databases">
        <authorList>
            <person name="Kucharzyk K."/>
            <person name="Murdoch R.W."/>
            <person name="Higgins S."/>
            <person name="Loffler F."/>
        </authorList>
    </citation>
    <scope>NUCLEOTIDE SEQUENCE</scope>
</reference>
<dbReference type="Gene3D" id="1.20.1250.20">
    <property type="entry name" value="MFS general substrate transporter like domains"/>
    <property type="match status" value="1"/>
</dbReference>
<dbReference type="AlphaFoldDB" id="A0A644YUJ1"/>
<organism evidence="2">
    <name type="scientific">bioreactor metagenome</name>
    <dbReference type="NCBI Taxonomy" id="1076179"/>
    <lineage>
        <taxon>unclassified sequences</taxon>
        <taxon>metagenomes</taxon>
        <taxon>ecological metagenomes</taxon>
    </lineage>
</organism>
<keyword evidence="1" id="KW-0812">Transmembrane</keyword>
<name>A0A644YUJ1_9ZZZZ</name>
<proteinExistence type="predicted"/>
<protein>
    <submittedName>
        <fullName evidence="2">Putative symporter YjmB</fullName>
    </submittedName>
</protein>
<accession>A0A644YUJ1</accession>
<keyword evidence="1" id="KW-1133">Transmembrane helix</keyword>
<feature type="transmembrane region" description="Helical" evidence="1">
    <location>
        <begin position="15"/>
        <end position="34"/>
    </location>
</feature>
<evidence type="ECO:0000313" key="2">
    <source>
        <dbReference type="EMBL" id="MPM32232.1"/>
    </source>
</evidence>
<dbReference type="InterPro" id="IPR036259">
    <property type="entry name" value="MFS_trans_sf"/>
</dbReference>
<gene>
    <name evidence="2" type="primary">yjmB_6</name>
    <name evidence="2" type="ORF">SDC9_78794</name>
</gene>
<evidence type="ECO:0000256" key="1">
    <source>
        <dbReference type="SAM" id="Phobius"/>
    </source>
</evidence>
<feature type="transmembrane region" description="Helical" evidence="1">
    <location>
        <begin position="46"/>
        <end position="65"/>
    </location>
</feature>
<comment type="caution">
    <text evidence="2">The sequence shown here is derived from an EMBL/GenBank/DDBJ whole genome shotgun (WGS) entry which is preliminary data.</text>
</comment>